<dbReference type="Proteomes" id="UP000663853">
    <property type="component" value="Unassembled WGS sequence"/>
</dbReference>
<evidence type="ECO:0008006" key="6">
    <source>
        <dbReference type="Google" id="ProtNLM"/>
    </source>
</evidence>
<organism evidence="4 5">
    <name type="scientific">Rhizoctonia solani</name>
    <dbReference type="NCBI Taxonomy" id="456999"/>
    <lineage>
        <taxon>Eukaryota</taxon>
        <taxon>Fungi</taxon>
        <taxon>Dikarya</taxon>
        <taxon>Basidiomycota</taxon>
        <taxon>Agaricomycotina</taxon>
        <taxon>Agaricomycetes</taxon>
        <taxon>Cantharellales</taxon>
        <taxon>Ceratobasidiaceae</taxon>
        <taxon>Rhizoctonia</taxon>
    </lineage>
</organism>
<dbReference type="EMBL" id="CAJMXA010003930">
    <property type="protein sequence ID" value="CAE6527260.1"/>
    <property type="molecule type" value="Genomic_DNA"/>
</dbReference>
<feature type="repeat" description="WD" evidence="3">
    <location>
        <begin position="426"/>
        <end position="466"/>
    </location>
</feature>
<dbReference type="InterPro" id="IPR020472">
    <property type="entry name" value="WD40_PAC1"/>
</dbReference>
<evidence type="ECO:0000313" key="5">
    <source>
        <dbReference type="Proteomes" id="UP000663853"/>
    </source>
</evidence>
<feature type="repeat" description="WD" evidence="3">
    <location>
        <begin position="604"/>
        <end position="639"/>
    </location>
</feature>
<feature type="repeat" description="WD" evidence="3">
    <location>
        <begin position="556"/>
        <end position="590"/>
    </location>
</feature>
<evidence type="ECO:0000256" key="1">
    <source>
        <dbReference type="ARBA" id="ARBA00022574"/>
    </source>
</evidence>
<dbReference type="InterPro" id="IPR019775">
    <property type="entry name" value="WD40_repeat_CS"/>
</dbReference>
<proteinExistence type="predicted"/>
<evidence type="ECO:0000256" key="3">
    <source>
        <dbReference type="PROSITE-ProRule" id="PRU00221"/>
    </source>
</evidence>
<dbReference type="PROSITE" id="PS50082">
    <property type="entry name" value="WD_REPEATS_2"/>
    <property type="match status" value="10"/>
</dbReference>
<dbReference type="PANTHER" id="PTHR19879:SF9">
    <property type="entry name" value="TRANSCRIPTION INITIATION FACTOR TFIID SUBUNIT 5"/>
    <property type="match status" value="1"/>
</dbReference>
<feature type="repeat" description="WD" evidence="3">
    <location>
        <begin position="207"/>
        <end position="237"/>
    </location>
</feature>
<dbReference type="InterPro" id="IPR036322">
    <property type="entry name" value="WD40_repeat_dom_sf"/>
</dbReference>
<dbReference type="PROSITE" id="PS50294">
    <property type="entry name" value="WD_REPEATS_REGION"/>
    <property type="match status" value="9"/>
</dbReference>
<reference evidence="4" key="1">
    <citation type="submission" date="2021-01" db="EMBL/GenBank/DDBJ databases">
        <authorList>
            <person name="Kaushik A."/>
        </authorList>
    </citation>
    <scope>NUCLEOTIDE SEQUENCE</scope>
    <source>
        <strain evidence="4">AG6-10EEA</strain>
    </source>
</reference>
<dbReference type="InterPro" id="IPR001680">
    <property type="entry name" value="WD40_rpt"/>
</dbReference>
<dbReference type="CDD" id="cd00200">
    <property type="entry name" value="WD40"/>
    <property type="match status" value="3"/>
</dbReference>
<dbReference type="SMART" id="SM00320">
    <property type="entry name" value="WD40"/>
    <property type="match status" value="13"/>
</dbReference>
<protein>
    <recommendedName>
        <fullName evidence="6">WD40 repeat-like protein</fullName>
    </recommendedName>
</protein>
<feature type="repeat" description="WD" evidence="3">
    <location>
        <begin position="513"/>
        <end position="554"/>
    </location>
</feature>
<dbReference type="Pfam" id="PF00400">
    <property type="entry name" value="WD40"/>
    <property type="match status" value="11"/>
</dbReference>
<accession>A0A8H3DM12</accession>
<dbReference type="SUPFAM" id="SSF50978">
    <property type="entry name" value="WD40 repeat-like"/>
    <property type="match status" value="2"/>
</dbReference>
<evidence type="ECO:0000256" key="2">
    <source>
        <dbReference type="ARBA" id="ARBA00022737"/>
    </source>
</evidence>
<dbReference type="PROSITE" id="PS00678">
    <property type="entry name" value="WD_REPEATS_1"/>
    <property type="match status" value="4"/>
</dbReference>
<dbReference type="Gene3D" id="2.130.10.10">
    <property type="entry name" value="YVTN repeat-like/Quinoprotein amine dehydrogenase"/>
    <property type="match status" value="5"/>
</dbReference>
<feature type="repeat" description="WD" evidence="3">
    <location>
        <begin position="18"/>
        <end position="52"/>
    </location>
</feature>
<name>A0A8H3DM12_9AGAM</name>
<sequence>MNRTQNAALARWFAEAAVSSLACSSDGNKIASGSPDGTIRIWDTPTGTVIGQATGIKAHDGRVCAIKFSRDGSRLVSGSFDGTICLYDLTTTDVQVIQRLVGQEGPILALHLSFDGTCITSASGNGAVQSWVPETGVVIQGLLAIDGPTEFHGGAIQVQAIAFSSDGRRVIAAGSHTHLTGHTSVCDPIVQSWDISTLDKPRFIRSFSGHSGPVLSVDYSPDDNHIVTGGSDRTIRLCGADTGTPIGQPFEGHTGEILVLRFSPDGARIFSGSVDRTVRVWNVSAGPGVGQPWPFEGHSNAVETIVPLPGGTRVISGSKDATIRMWDADTVMPASLPVNAHSGAVSSVTFSKNSDLVLSGSDDNSVRVWNVHTGTHTATIGHANEILSVAFSSDNTRYAATSRDGKFLIGDIDVDNGPWFGEPISRRGHIGPLGSIGFSVDGSLVTGSYHGSIQTWDPETRRNIDQPFPKHGGPVTAVVSARRDDRHLIITACGDGMIRLFDTSTGALIFPPLSGHEKSVTSIACSPTAACIASGSYDKTIRVWDGNTGAQVIDPITGHTGPVQSVALFEPPNGARIIVSGSDDKTVRLWPWVVGTEVPIGQILSGHTSSVWSVAFSPDGKYVVSGSADREIRLWDIKSMWDPSATNFYPNEISRYQPDEGIAQPPQNTGLGEASSWTLHDDGWITDRGRLLFWVSLDHHPHLELFFKRTRRPCSLIISTSFSYGVESWDLAVGEEWHTGFNTEQ</sequence>
<keyword evidence="1 3" id="KW-0853">WD repeat</keyword>
<feature type="repeat" description="WD" evidence="3">
    <location>
        <begin position="250"/>
        <end position="291"/>
    </location>
</feature>
<feature type="repeat" description="WD" evidence="3">
    <location>
        <begin position="338"/>
        <end position="379"/>
    </location>
</feature>
<dbReference type="InterPro" id="IPR015943">
    <property type="entry name" value="WD40/YVTN_repeat-like_dom_sf"/>
</dbReference>
<feature type="repeat" description="WD" evidence="3">
    <location>
        <begin position="295"/>
        <end position="330"/>
    </location>
</feature>
<feature type="repeat" description="WD" evidence="3">
    <location>
        <begin position="56"/>
        <end position="97"/>
    </location>
</feature>
<gene>
    <name evidence="4" type="ORF">RDB_LOCUS162030</name>
</gene>
<dbReference type="AlphaFoldDB" id="A0A8H3DM12"/>
<evidence type="ECO:0000313" key="4">
    <source>
        <dbReference type="EMBL" id="CAE6527260.1"/>
    </source>
</evidence>
<keyword evidence="2" id="KW-0677">Repeat</keyword>
<dbReference type="PRINTS" id="PR00320">
    <property type="entry name" value="GPROTEINBRPT"/>
</dbReference>
<dbReference type="PANTHER" id="PTHR19879">
    <property type="entry name" value="TRANSCRIPTION INITIATION FACTOR TFIID"/>
    <property type="match status" value="1"/>
</dbReference>
<comment type="caution">
    <text evidence="4">The sequence shown here is derived from an EMBL/GenBank/DDBJ whole genome shotgun (WGS) entry which is preliminary data.</text>
</comment>